<keyword evidence="4 5" id="KW-0414">Isoprene biosynthesis</keyword>
<keyword evidence="4" id="KW-0479">Metal-binding</keyword>
<feature type="binding site" evidence="4">
    <location>
        <begin position="267"/>
        <end position="269"/>
    </location>
    <ligand>
        <name>4-CDP-2-C-methyl-D-erythritol 2-phosphate</name>
        <dbReference type="ChEBI" id="CHEBI:57919"/>
    </ligand>
</feature>
<feature type="binding site" evidence="4">
    <location>
        <position position="253"/>
    </location>
    <ligand>
        <name>a divalent metal cation</name>
        <dbReference type="ChEBI" id="CHEBI:60240"/>
    </ligand>
</feature>
<dbReference type="SUPFAM" id="SSF53448">
    <property type="entry name" value="Nucleotide-diphospho-sugar transferases"/>
    <property type="match status" value="1"/>
</dbReference>
<name>A0A9D1NDG6_9FIRM</name>
<feature type="binding site" evidence="4">
    <location>
        <position position="219"/>
    </location>
    <ligand>
        <name>a divalent metal cation</name>
        <dbReference type="ChEBI" id="CHEBI:60240"/>
    </ligand>
</feature>
<dbReference type="GO" id="GO:0019288">
    <property type="term" value="P:isopentenyl diphosphate biosynthetic process, methylerythritol 4-phosphate pathway"/>
    <property type="evidence" value="ECO:0007669"/>
    <property type="project" value="UniProtKB-UniRule"/>
</dbReference>
<dbReference type="CDD" id="cd02516">
    <property type="entry name" value="CDP-ME_synthetase"/>
    <property type="match status" value="1"/>
</dbReference>
<evidence type="ECO:0000256" key="2">
    <source>
        <dbReference type="ARBA" id="ARBA00022695"/>
    </source>
</evidence>
<dbReference type="CDD" id="cd00554">
    <property type="entry name" value="MECDP_synthase"/>
    <property type="match status" value="1"/>
</dbReference>
<dbReference type="PANTHER" id="PTHR43181:SF1">
    <property type="entry name" value="2-C-METHYL-D-ERYTHRITOL 2,4-CYCLODIPHOSPHATE SYNTHASE, CHLOROPLASTIC"/>
    <property type="match status" value="1"/>
</dbReference>
<feature type="binding site" evidence="4">
    <location>
        <begin position="272"/>
        <end position="276"/>
    </location>
    <ligand>
        <name>4-CDP-2-C-methyl-D-erythritol 2-phosphate</name>
        <dbReference type="ChEBI" id="CHEBI:57919"/>
    </ligand>
</feature>
<dbReference type="InterPro" id="IPR018294">
    <property type="entry name" value="ISPD_synthase_CS"/>
</dbReference>
<comment type="subunit">
    <text evidence="4">Homotrimer.</text>
</comment>
<dbReference type="InterPro" id="IPR003526">
    <property type="entry name" value="MECDP_synthase"/>
</dbReference>
<dbReference type="EMBL" id="DVOH01000049">
    <property type="protein sequence ID" value="HIV00679.1"/>
    <property type="molecule type" value="Genomic_DNA"/>
</dbReference>
<comment type="function">
    <text evidence="4">Involved in the biosynthesis of isopentenyl diphosphate (IPP) and dimethylallyl diphosphate (DMAPP), two major building blocks of isoprenoid compounds. Catalyzes the conversion of 4-diphosphocytidyl-2-C-methyl-D-erythritol 2-phosphate (CDP-ME2P) to 2-C-methyl-D-erythritol 2,4-cyclodiphosphate (ME-CPP) with a corresponding release of cytidine 5-monophosphate (CMP).</text>
</comment>
<dbReference type="Proteomes" id="UP000886891">
    <property type="component" value="Unassembled WGS sequence"/>
</dbReference>
<proteinExistence type="inferred from homology"/>
<dbReference type="Gene3D" id="3.90.550.10">
    <property type="entry name" value="Spore Coat Polysaccharide Biosynthesis Protein SpsA, Chain A"/>
    <property type="match status" value="1"/>
</dbReference>
<comment type="similarity">
    <text evidence="4 5">Belongs to the IspF family.</text>
</comment>
<dbReference type="GO" id="GO:0008685">
    <property type="term" value="F:2-C-methyl-D-erythritol 2,4-cyclodiphosphate synthase activity"/>
    <property type="evidence" value="ECO:0007669"/>
    <property type="project" value="UniProtKB-UniRule"/>
</dbReference>
<dbReference type="Gene3D" id="3.30.1330.50">
    <property type="entry name" value="2-C-methyl-D-erythritol 2,4-cyclodiphosphate synthase"/>
    <property type="match status" value="1"/>
</dbReference>
<feature type="binding site" evidence="4">
    <location>
        <position position="221"/>
    </location>
    <ligand>
        <name>a divalent metal cation</name>
        <dbReference type="ChEBI" id="CHEBI:60240"/>
    </ligand>
</feature>
<evidence type="ECO:0000259" key="6">
    <source>
        <dbReference type="Pfam" id="PF02542"/>
    </source>
</evidence>
<dbReference type="EC" id="4.6.1.12" evidence="4 5"/>
<organism evidence="7 8">
    <name type="scientific">Candidatus Stercoripulliclostridium merdipullorum</name>
    <dbReference type="NCBI Taxonomy" id="2840952"/>
    <lineage>
        <taxon>Bacteria</taxon>
        <taxon>Bacillati</taxon>
        <taxon>Bacillota</taxon>
        <taxon>Clostridia</taxon>
        <taxon>Eubacteriales</taxon>
        <taxon>Candidatus Stercoripulliclostridium</taxon>
    </lineage>
</organism>
<evidence type="ECO:0000256" key="3">
    <source>
        <dbReference type="ARBA" id="ARBA00023268"/>
    </source>
</evidence>
<evidence type="ECO:0000313" key="7">
    <source>
        <dbReference type="EMBL" id="HIV00679.1"/>
    </source>
</evidence>
<evidence type="ECO:0000256" key="1">
    <source>
        <dbReference type="ARBA" id="ARBA00022679"/>
    </source>
</evidence>
<dbReference type="GO" id="GO:0016114">
    <property type="term" value="P:terpenoid biosynthetic process"/>
    <property type="evidence" value="ECO:0007669"/>
    <property type="project" value="InterPro"/>
</dbReference>
<dbReference type="GO" id="GO:0046872">
    <property type="term" value="F:metal ion binding"/>
    <property type="evidence" value="ECO:0007669"/>
    <property type="project" value="UniProtKB-KW"/>
</dbReference>
<dbReference type="InterPro" id="IPR036571">
    <property type="entry name" value="MECDP_synthase_sf"/>
</dbReference>
<comment type="pathway">
    <text evidence="4">Isoprenoid biosynthesis; isopentenyl diphosphate biosynthesis via DXP pathway; isopentenyl diphosphate from 1-deoxy-D-xylulose 5-phosphate: step 4/6.</text>
</comment>
<dbReference type="InterPro" id="IPR029044">
    <property type="entry name" value="Nucleotide-diphossugar_trans"/>
</dbReference>
<comment type="caution">
    <text evidence="4">Lacks conserved residue(s) required for the propagation of feature annotation.</text>
</comment>
<dbReference type="PROSITE" id="PS01295">
    <property type="entry name" value="ISPD"/>
    <property type="match status" value="1"/>
</dbReference>
<feature type="site" description="Transition state stabilizer" evidence="4">
    <location>
        <position position="245"/>
    </location>
</feature>
<comment type="caution">
    <text evidence="7">The sequence shown here is derived from an EMBL/GenBank/DDBJ whole genome shotgun (WGS) entry which is preliminary data.</text>
</comment>
<evidence type="ECO:0000313" key="8">
    <source>
        <dbReference type="Proteomes" id="UP000886891"/>
    </source>
</evidence>
<dbReference type="InterPro" id="IPR034683">
    <property type="entry name" value="IspD/TarI"/>
</dbReference>
<feature type="domain" description="2-C-methyl-D-erythritol 2,4-cyclodiphosphate synthase" evidence="6">
    <location>
        <begin position="214"/>
        <end position="365"/>
    </location>
</feature>
<protein>
    <recommendedName>
        <fullName evidence="4 5">2-C-methyl-D-erythritol 2,4-cyclodiphosphate synthase</fullName>
        <shortName evidence="4">MECDP-synthase</shortName>
        <shortName evidence="4">MECPP-synthase</shortName>
        <shortName evidence="4">MECPS</shortName>
        <ecNumber evidence="4 5">4.6.1.12</ecNumber>
    </recommendedName>
</protein>
<keyword evidence="4 5" id="KW-0456">Lyase</keyword>
<feature type="binding site" evidence="4">
    <location>
        <begin position="219"/>
        <end position="221"/>
    </location>
    <ligand>
        <name>4-CDP-2-C-methyl-D-erythritol 2-phosphate</name>
        <dbReference type="ChEBI" id="CHEBI:57919"/>
    </ligand>
</feature>
<feature type="site" description="Transition state stabilizer" evidence="4">
    <location>
        <position position="344"/>
    </location>
</feature>
<keyword evidence="2" id="KW-0548">Nucleotidyltransferase</keyword>
<dbReference type="PANTHER" id="PTHR43181">
    <property type="entry name" value="2-C-METHYL-D-ERYTHRITOL 2,4-CYCLODIPHOSPHATE SYNTHASE, CHLOROPLASTIC"/>
    <property type="match status" value="1"/>
</dbReference>
<accession>A0A9D1NDG6</accession>
<dbReference type="Pfam" id="PF02542">
    <property type="entry name" value="YgbB"/>
    <property type="match status" value="1"/>
</dbReference>
<dbReference type="SUPFAM" id="SSF69765">
    <property type="entry name" value="IpsF-like"/>
    <property type="match status" value="1"/>
</dbReference>
<evidence type="ECO:0000256" key="5">
    <source>
        <dbReference type="RuleBase" id="RU004395"/>
    </source>
</evidence>
<dbReference type="Pfam" id="PF01128">
    <property type="entry name" value="IspD"/>
    <property type="match status" value="1"/>
</dbReference>
<dbReference type="AlphaFoldDB" id="A0A9D1NDG6"/>
<dbReference type="HAMAP" id="MF_00107">
    <property type="entry name" value="IspF"/>
    <property type="match status" value="1"/>
</dbReference>
<dbReference type="NCBIfam" id="TIGR00151">
    <property type="entry name" value="ispF"/>
    <property type="match status" value="1"/>
</dbReference>
<feature type="binding site" evidence="4">
    <location>
        <begin position="245"/>
        <end position="246"/>
    </location>
    <ligand>
        <name>4-CDP-2-C-methyl-D-erythritol 2-phosphate</name>
        <dbReference type="ChEBI" id="CHEBI:57919"/>
    </ligand>
</feature>
<sequence>MKFDAVIVAAGSASRMGRDKLLLPLGEEAVLLRTTELFCRHSDIQKTIVVCRPDQRDAFRSLLASYPSVILVDGGATRHLSVKNGLREVSAEGVLIHDGARPFLSRDLIDRVMEGVRHHGAATPAAPVPDAVRVRKDGFVTAIAERDALCRVATPQGFVSAELKDAFERIPLAEYQDETAVYLACGKSVYIIKDEIRNTKITDEGTYFGINALIGYGYDLHRLAPFRKLVIGGVEIASDFGAVAHSDGDCLVHALIDALLSAAGMPDIGTLFPDTDPRYRDIDSTILLSEVVRRLRDSNFKIHNVAATVMLERPKLAHDIPMMRVKLANLLGISSDRIAIAAKTGEGLPPVGTGEAIASVVAVTLI</sequence>
<reference evidence="7" key="1">
    <citation type="submission" date="2020-10" db="EMBL/GenBank/DDBJ databases">
        <authorList>
            <person name="Gilroy R."/>
        </authorList>
    </citation>
    <scope>NUCLEOTIDE SEQUENCE</scope>
    <source>
        <strain evidence="7">23406</strain>
    </source>
</reference>
<comment type="cofactor">
    <cofactor evidence="4">
        <name>a divalent metal cation</name>
        <dbReference type="ChEBI" id="CHEBI:60240"/>
    </cofactor>
    <text evidence="4">Binds 1 divalent metal cation per subunit.</text>
</comment>
<reference evidence="7" key="2">
    <citation type="journal article" date="2021" name="PeerJ">
        <title>Extensive microbial diversity within the chicken gut microbiome revealed by metagenomics and culture.</title>
        <authorList>
            <person name="Gilroy R."/>
            <person name="Ravi A."/>
            <person name="Getino M."/>
            <person name="Pursley I."/>
            <person name="Horton D.L."/>
            <person name="Alikhan N.F."/>
            <person name="Baker D."/>
            <person name="Gharbi K."/>
            <person name="Hall N."/>
            <person name="Watson M."/>
            <person name="Adriaenssens E.M."/>
            <person name="Foster-Nyarko E."/>
            <person name="Jarju S."/>
            <person name="Secka A."/>
            <person name="Antonio M."/>
            <person name="Oren A."/>
            <person name="Chaudhuri R.R."/>
            <person name="La Ragione R."/>
            <person name="Hildebrand F."/>
            <person name="Pallen M.J."/>
        </authorList>
    </citation>
    <scope>NUCLEOTIDE SEQUENCE</scope>
    <source>
        <strain evidence="7">23406</strain>
    </source>
</reference>
<keyword evidence="1" id="KW-0808">Transferase</keyword>
<comment type="catalytic activity">
    <reaction evidence="4 5">
        <text>4-CDP-2-C-methyl-D-erythritol 2-phosphate = 2-C-methyl-D-erythritol 2,4-cyclic diphosphate + CMP</text>
        <dbReference type="Rhea" id="RHEA:23864"/>
        <dbReference type="ChEBI" id="CHEBI:57919"/>
        <dbReference type="ChEBI" id="CHEBI:58483"/>
        <dbReference type="ChEBI" id="CHEBI:60377"/>
        <dbReference type="EC" id="4.6.1.12"/>
    </reaction>
</comment>
<gene>
    <name evidence="4 7" type="primary">ispF</name>
    <name evidence="7" type="ORF">IAB14_06175</name>
</gene>
<evidence type="ECO:0000256" key="4">
    <source>
        <dbReference type="HAMAP-Rule" id="MF_00107"/>
    </source>
</evidence>
<dbReference type="GO" id="GO:0070567">
    <property type="term" value="F:cytidylyltransferase activity"/>
    <property type="evidence" value="ECO:0007669"/>
    <property type="project" value="InterPro"/>
</dbReference>
<keyword evidence="3" id="KW-0511">Multifunctional enzyme</keyword>